<protein>
    <submittedName>
        <fullName evidence="1">Uncharacterized protein</fullName>
    </submittedName>
</protein>
<comment type="caution">
    <text evidence="1">The sequence shown here is derived from an EMBL/GenBank/DDBJ whole genome shotgun (WGS) entry which is preliminary data.</text>
</comment>
<reference evidence="1" key="1">
    <citation type="journal article" date="2019" name="bioRxiv">
        <title>The Genome of the Zebra Mussel, Dreissena polymorpha: A Resource for Invasive Species Research.</title>
        <authorList>
            <person name="McCartney M.A."/>
            <person name="Auch B."/>
            <person name="Kono T."/>
            <person name="Mallez S."/>
            <person name="Zhang Y."/>
            <person name="Obille A."/>
            <person name="Becker A."/>
            <person name="Abrahante J.E."/>
            <person name="Garbe J."/>
            <person name="Badalamenti J.P."/>
            <person name="Herman A."/>
            <person name="Mangelson H."/>
            <person name="Liachko I."/>
            <person name="Sullivan S."/>
            <person name="Sone E.D."/>
            <person name="Koren S."/>
            <person name="Silverstein K.A.T."/>
            <person name="Beckman K.B."/>
            <person name="Gohl D.M."/>
        </authorList>
    </citation>
    <scope>NUCLEOTIDE SEQUENCE</scope>
    <source>
        <strain evidence="1">Duluth1</strain>
        <tissue evidence="1">Whole animal</tissue>
    </source>
</reference>
<evidence type="ECO:0000313" key="1">
    <source>
        <dbReference type="EMBL" id="KAH3809155.1"/>
    </source>
</evidence>
<dbReference type="EMBL" id="JAIWYP010000006">
    <property type="protein sequence ID" value="KAH3809155.1"/>
    <property type="molecule type" value="Genomic_DNA"/>
</dbReference>
<proteinExistence type="predicted"/>
<sequence>MANLHEHVVNASQSVCGSQVVFVMPGVHQRVPPALLLGHVDPRVYHTLVHLKCNELYLILESITHLYT</sequence>
<name>A0A9D4G1Z1_DREPO</name>
<evidence type="ECO:0000313" key="2">
    <source>
        <dbReference type="Proteomes" id="UP000828390"/>
    </source>
</evidence>
<accession>A0A9D4G1Z1</accession>
<organism evidence="1 2">
    <name type="scientific">Dreissena polymorpha</name>
    <name type="common">Zebra mussel</name>
    <name type="synonym">Mytilus polymorpha</name>
    <dbReference type="NCBI Taxonomy" id="45954"/>
    <lineage>
        <taxon>Eukaryota</taxon>
        <taxon>Metazoa</taxon>
        <taxon>Spiralia</taxon>
        <taxon>Lophotrochozoa</taxon>
        <taxon>Mollusca</taxon>
        <taxon>Bivalvia</taxon>
        <taxon>Autobranchia</taxon>
        <taxon>Heteroconchia</taxon>
        <taxon>Euheterodonta</taxon>
        <taxon>Imparidentia</taxon>
        <taxon>Neoheterodontei</taxon>
        <taxon>Myida</taxon>
        <taxon>Dreissenoidea</taxon>
        <taxon>Dreissenidae</taxon>
        <taxon>Dreissena</taxon>
    </lineage>
</organism>
<dbReference type="Proteomes" id="UP000828390">
    <property type="component" value="Unassembled WGS sequence"/>
</dbReference>
<reference evidence="1" key="2">
    <citation type="submission" date="2020-11" db="EMBL/GenBank/DDBJ databases">
        <authorList>
            <person name="McCartney M.A."/>
            <person name="Auch B."/>
            <person name="Kono T."/>
            <person name="Mallez S."/>
            <person name="Becker A."/>
            <person name="Gohl D.M."/>
            <person name="Silverstein K.A.T."/>
            <person name="Koren S."/>
            <person name="Bechman K.B."/>
            <person name="Herman A."/>
            <person name="Abrahante J.E."/>
            <person name="Garbe J."/>
        </authorList>
    </citation>
    <scope>NUCLEOTIDE SEQUENCE</scope>
    <source>
        <strain evidence="1">Duluth1</strain>
        <tissue evidence="1">Whole animal</tissue>
    </source>
</reference>
<keyword evidence="2" id="KW-1185">Reference proteome</keyword>
<dbReference type="AlphaFoldDB" id="A0A9D4G1Z1"/>
<gene>
    <name evidence="1" type="ORF">DPMN_137516</name>
</gene>